<dbReference type="GO" id="GO:0006749">
    <property type="term" value="P:glutathione metabolic process"/>
    <property type="evidence" value="ECO:0007669"/>
    <property type="project" value="InterPro"/>
</dbReference>
<dbReference type="PANTHER" id="PTHR43084:SF1">
    <property type="entry name" value="PERSULFIDE DIOXYGENASE ETHE1, MITOCHONDRIAL"/>
    <property type="match status" value="1"/>
</dbReference>
<comment type="caution">
    <text evidence="3">The sequence shown here is derived from an EMBL/GenBank/DDBJ whole genome shotgun (WGS) entry which is preliminary data.</text>
</comment>
<dbReference type="GO" id="GO:0046872">
    <property type="term" value="F:metal ion binding"/>
    <property type="evidence" value="ECO:0007669"/>
    <property type="project" value="UniProtKB-KW"/>
</dbReference>
<dbReference type="Gene3D" id="3.60.15.10">
    <property type="entry name" value="Ribonuclease Z/Hydroxyacylglutathione hydrolase-like"/>
    <property type="match status" value="1"/>
</dbReference>
<dbReference type="InterPro" id="IPR001279">
    <property type="entry name" value="Metallo-B-lactamas"/>
</dbReference>
<keyword evidence="4" id="KW-1185">Reference proteome</keyword>
<evidence type="ECO:0000313" key="4">
    <source>
        <dbReference type="Proteomes" id="UP000192596"/>
    </source>
</evidence>
<dbReference type="STRING" id="1507870.A0A1V8S8F3"/>
<protein>
    <recommendedName>
        <fullName evidence="2">Metallo-beta-lactamase domain-containing protein</fullName>
    </recommendedName>
</protein>
<dbReference type="GO" id="GO:0070813">
    <property type="term" value="P:hydrogen sulfide metabolic process"/>
    <property type="evidence" value="ECO:0007669"/>
    <property type="project" value="TreeGrafter"/>
</dbReference>
<feature type="domain" description="Metallo-beta-lactamase" evidence="2">
    <location>
        <begin position="14"/>
        <end position="200"/>
    </location>
</feature>
<dbReference type="AlphaFoldDB" id="A0A1V8S8F3"/>
<organism evidence="3 4">
    <name type="scientific">Cryoendolithus antarcticus</name>
    <dbReference type="NCBI Taxonomy" id="1507870"/>
    <lineage>
        <taxon>Eukaryota</taxon>
        <taxon>Fungi</taxon>
        <taxon>Dikarya</taxon>
        <taxon>Ascomycota</taxon>
        <taxon>Pezizomycotina</taxon>
        <taxon>Dothideomycetes</taxon>
        <taxon>Dothideomycetidae</taxon>
        <taxon>Cladosporiales</taxon>
        <taxon>Cladosporiaceae</taxon>
        <taxon>Cryoendolithus</taxon>
    </lineage>
</organism>
<dbReference type="InParanoid" id="A0A1V8S8F3"/>
<evidence type="ECO:0000256" key="1">
    <source>
        <dbReference type="ARBA" id="ARBA00022723"/>
    </source>
</evidence>
<dbReference type="InterPro" id="IPR051682">
    <property type="entry name" value="Mito_Persulfide_Diox"/>
</dbReference>
<accession>A0A1V8S8F3</accession>
<dbReference type="InterPro" id="IPR044528">
    <property type="entry name" value="POD-like_MBL-fold"/>
</dbReference>
<dbReference type="EMBL" id="NAJO01000116">
    <property type="protein sequence ID" value="OQN95277.1"/>
    <property type="molecule type" value="Genomic_DNA"/>
</dbReference>
<keyword evidence="1" id="KW-0479">Metal-binding</keyword>
<dbReference type="SUPFAM" id="SSF56281">
    <property type="entry name" value="Metallo-hydrolase/oxidoreductase"/>
    <property type="match status" value="1"/>
</dbReference>
<dbReference type="OrthoDB" id="449487at2759"/>
<dbReference type="Pfam" id="PF00753">
    <property type="entry name" value="Lactamase_B"/>
    <property type="match status" value="1"/>
</dbReference>
<name>A0A1V8S8F3_9PEZI</name>
<sequence length="293" mass="32155">MTQSIKSVHEPFTGTWQYIVADTRYAHAAIIDPVLDYDKETGIITTTSADELLDIIASHGYTISHILETHAHADHLTASRYLQAKLAQRQQQRPLVCIGQGIQQVQNTMGQLYGAFDHTFPDGSDFHIGDLQARVIHLPGHTPDHIGYVIGENIFTGDSIFNPDVSSARCDFPGGSATDLYASSQKLLAFPENYRLYTGHDYPPKDRACKSTEGSEAVPYTTVGEQKLGNKHVKVGTKLGDFVKWRTERDAGLSDPKLLRQAMHVNVRGGRLPASPVEGFKITSVPECVPSAA</sequence>
<evidence type="ECO:0000313" key="3">
    <source>
        <dbReference type="EMBL" id="OQN95277.1"/>
    </source>
</evidence>
<gene>
    <name evidence="3" type="ORF">B0A48_18659</name>
</gene>
<dbReference type="InterPro" id="IPR036866">
    <property type="entry name" value="RibonucZ/Hydroxyglut_hydro"/>
</dbReference>
<proteinExistence type="predicted"/>
<dbReference type="Proteomes" id="UP000192596">
    <property type="component" value="Unassembled WGS sequence"/>
</dbReference>
<evidence type="ECO:0000259" key="2">
    <source>
        <dbReference type="SMART" id="SM00849"/>
    </source>
</evidence>
<dbReference type="GO" id="GO:0050313">
    <property type="term" value="F:sulfur dioxygenase activity"/>
    <property type="evidence" value="ECO:0007669"/>
    <property type="project" value="InterPro"/>
</dbReference>
<dbReference type="SMART" id="SM00849">
    <property type="entry name" value="Lactamase_B"/>
    <property type="match status" value="1"/>
</dbReference>
<dbReference type="CDD" id="cd07724">
    <property type="entry name" value="POD-like_MBL-fold"/>
    <property type="match status" value="1"/>
</dbReference>
<reference evidence="4" key="1">
    <citation type="submission" date="2017-03" db="EMBL/GenBank/DDBJ databases">
        <title>Genomes of endolithic fungi from Antarctica.</title>
        <authorList>
            <person name="Coleine C."/>
            <person name="Masonjones S."/>
            <person name="Stajich J.E."/>
        </authorList>
    </citation>
    <scope>NUCLEOTIDE SEQUENCE [LARGE SCALE GENOMIC DNA]</scope>
    <source>
        <strain evidence="4">CCFEE 5527</strain>
    </source>
</reference>
<dbReference type="PANTHER" id="PTHR43084">
    <property type="entry name" value="PERSULFIDE DIOXYGENASE ETHE1"/>
    <property type="match status" value="1"/>
</dbReference>